<dbReference type="InterPro" id="IPR040698">
    <property type="entry name" value="HZS_alpha_mid"/>
</dbReference>
<keyword evidence="4" id="KW-1185">Reference proteome</keyword>
<dbReference type="InterPro" id="IPR011042">
    <property type="entry name" value="6-blade_b-propeller_TolB-like"/>
</dbReference>
<evidence type="ECO:0000259" key="2">
    <source>
        <dbReference type="Pfam" id="PF18582"/>
    </source>
</evidence>
<accession>A0AA51X7R6</accession>
<dbReference type="Gene3D" id="2.120.10.30">
    <property type="entry name" value="TolB, C-terminal domain"/>
    <property type="match status" value="2"/>
</dbReference>
<proteinExistence type="predicted"/>
<dbReference type="PROSITE" id="PS51257">
    <property type="entry name" value="PROKAR_LIPOPROTEIN"/>
    <property type="match status" value="1"/>
</dbReference>
<organism evidence="3 4">
    <name type="scientific">Pleionea litopenaei</name>
    <dbReference type="NCBI Taxonomy" id="3070815"/>
    <lineage>
        <taxon>Bacteria</taxon>
        <taxon>Pseudomonadati</taxon>
        <taxon>Pseudomonadota</taxon>
        <taxon>Gammaproteobacteria</taxon>
        <taxon>Oceanospirillales</taxon>
        <taxon>Pleioneaceae</taxon>
        <taxon>Pleionea</taxon>
    </lineage>
</organism>
<dbReference type="InterPro" id="IPR011659">
    <property type="entry name" value="WD40"/>
</dbReference>
<dbReference type="SUPFAM" id="SSF82171">
    <property type="entry name" value="DPP6 N-terminal domain-like"/>
    <property type="match status" value="1"/>
</dbReference>
<feature type="chain" id="PRO_5041268109" description="Hydrazine synthase alpha subunit middle domain-containing protein" evidence="1">
    <location>
        <begin position="23"/>
        <end position="959"/>
    </location>
</feature>
<sequence length="959" mass="105387">MKNYLSFRIITVILSVSVGLTACTSEDPIADSSQSPDPTVTDFAMAFIKRPVPRDEDGNPIMDDVFQPELFNPGAVLLLKPRALPSAAAVDITSRAFIDPDAPDDIPLYDVKDLSVSPDGLKLVFAMRAPEIPNADDDEQPKWNIWTYDVETDELTRVIASNIVAEDGHDVMPAFLPDGRIVFASTRQRQAKAILLDEGKPQFSGLEEDLDTHAYTLHVMEADGSEINQITYNQSHDLFPTLLSNGRIAFLRWDNMGGSDARSLYSVRPDGRDVQRLYGYHSQNTGNGGVEALFTKPLAMPDGQLLVLSKPQQSLFYGGDPVVIDHQNFIEADQMLDGTTGEGQRSIAADLVNTDDTPSPSGLYHSVSPLWDDSGSRVMMSWSPCMLREVNVTDEPPVIYVCTDENLQRYDDGELLAATPAYGIWLWNREENTQSPVVVAEPDFWFTEPVVMQARSDSPTFLPDGIPGIDIDNDLVTENVGVLHIRSVYDLDGVDTTPMGITAMADPVMTPPDQRPARFLRVVKGVAMPDEDVYDFDNSAFGRSRQQLMREILGYVPIQPDGSVKVKIPANVPFAISILDAQGQRISGRHENWIQLRLGEERNCTGCHTANSEVSHGRSDADPVSVYLGSIGNTTFPNSDPNLFAEDGETMAEAYTRINGVPEPNLDIEFTDVWTDPAMATPAPDILMSYADLQTPAPVADACLVAWYAGCRITINYEEHIQPIFDLERPVFDGMGNQIADNTCTTCHSLFDTVNNVVQAPAAQLELTSLSSLDEPNHMRGYRELFFNDNEVEVVDGIVVDRQVPILINGQFIYQTLDADGGVVFFLDDDGMFIYEPDPITGLPTELSDTNGDLIYQTDVNGNPLFETDANGDPVLDNNGNPIPLTIPIPVPEPNQLTETVPIGPILNTAGARASSDFFALFNGGSHQGRLSEAELKLIAEWLDIGGQYFNNPFLAPEN</sequence>
<dbReference type="AlphaFoldDB" id="A0AA51X7R6"/>
<evidence type="ECO:0000313" key="3">
    <source>
        <dbReference type="EMBL" id="WMS88508.1"/>
    </source>
</evidence>
<dbReference type="Proteomes" id="UP001239782">
    <property type="component" value="Chromosome"/>
</dbReference>
<dbReference type="KEGG" id="plei:Q9312_06220"/>
<gene>
    <name evidence="3" type="ORF">Q9312_06220</name>
</gene>
<evidence type="ECO:0000313" key="4">
    <source>
        <dbReference type="Proteomes" id="UP001239782"/>
    </source>
</evidence>
<keyword evidence="1" id="KW-0732">Signal</keyword>
<dbReference type="Pfam" id="PF18582">
    <property type="entry name" value="HZS_alpha"/>
    <property type="match status" value="1"/>
</dbReference>
<dbReference type="Pfam" id="PF07676">
    <property type="entry name" value="PD40"/>
    <property type="match status" value="1"/>
</dbReference>
<protein>
    <recommendedName>
        <fullName evidence="2">Hydrazine synthase alpha subunit middle domain-containing protein</fullName>
    </recommendedName>
</protein>
<dbReference type="RefSeq" id="WP_309203722.1">
    <property type="nucleotide sequence ID" value="NZ_CP133548.1"/>
</dbReference>
<dbReference type="EMBL" id="CP133548">
    <property type="protein sequence ID" value="WMS88508.1"/>
    <property type="molecule type" value="Genomic_DNA"/>
</dbReference>
<feature type="domain" description="Hydrazine synthase alpha subunit middle" evidence="2">
    <location>
        <begin position="546"/>
        <end position="608"/>
    </location>
</feature>
<feature type="signal peptide" evidence="1">
    <location>
        <begin position="1"/>
        <end position="22"/>
    </location>
</feature>
<evidence type="ECO:0000256" key="1">
    <source>
        <dbReference type="SAM" id="SignalP"/>
    </source>
</evidence>
<name>A0AA51X7R6_9GAMM</name>
<reference evidence="3 4" key="1">
    <citation type="submission" date="2023-08" db="EMBL/GenBank/DDBJ databases">
        <title>Pleionea litopenaei sp. nov., isolated from stomach of juvenile Litopenaeus vannamei.</title>
        <authorList>
            <person name="Rho A.M."/>
            <person name="Hwang C.Y."/>
        </authorList>
    </citation>
    <scope>NUCLEOTIDE SEQUENCE [LARGE SCALE GENOMIC DNA]</scope>
    <source>
        <strain evidence="3 4">HL-JVS1</strain>
    </source>
</reference>